<evidence type="ECO:0000313" key="3">
    <source>
        <dbReference type="Proteomes" id="UP000325577"/>
    </source>
</evidence>
<keyword evidence="1" id="KW-0732">Signal</keyword>
<evidence type="ECO:0000313" key="2">
    <source>
        <dbReference type="EMBL" id="KAA8519258.1"/>
    </source>
</evidence>
<proteinExistence type="predicted"/>
<reference evidence="2 3" key="1">
    <citation type="submission" date="2019-09" db="EMBL/GenBank/DDBJ databases">
        <title>A chromosome-level genome assembly of the Chinese tupelo Nyssa sinensis.</title>
        <authorList>
            <person name="Yang X."/>
            <person name="Kang M."/>
            <person name="Yang Y."/>
            <person name="Xiong H."/>
            <person name="Wang M."/>
            <person name="Zhang Z."/>
            <person name="Wang Z."/>
            <person name="Wu H."/>
            <person name="Ma T."/>
            <person name="Liu J."/>
            <person name="Xi Z."/>
        </authorList>
    </citation>
    <scope>NUCLEOTIDE SEQUENCE [LARGE SCALE GENOMIC DNA]</scope>
    <source>
        <strain evidence="2">J267</strain>
        <tissue evidence="2">Leaf</tissue>
    </source>
</reference>
<sequence length="156" mass="17748">MRICCGFMMSLLLNDVTSLESDRGFIRYRDTDDQRWKAVSEDFTNVSSMEGLRDLPPIDCLPLAIIEPEEGSVNWGHKLQVFGSQDVDPWVAGYLTDGSDRDCRMAEVSVWAVRKIKEVGKLLGVSSTKYEERLLGLMEEIEKERKGVEKKREEAA</sequence>
<feature type="signal peptide" evidence="1">
    <location>
        <begin position="1"/>
        <end position="18"/>
    </location>
</feature>
<dbReference type="AlphaFoldDB" id="A0A5J4ZNM9"/>
<evidence type="ECO:0008006" key="4">
    <source>
        <dbReference type="Google" id="ProtNLM"/>
    </source>
</evidence>
<dbReference type="EMBL" id="CM018049">
    <property type="protein sequence ID" value="KAA8519258.1"/>
    <property type="molecule type" value="Genomic_DNA"/>
</dbReference>
<gene>
    <name evidence="2" type="ORF">F0562_013514</name>
</gene>
<organism evidence="2 3">
    <name type="scientific">Nyssa sinensis</name>
    <dbReference type="NCBI Taxonomy" id="561372"/>
    <lineage>
        <taxon>Eukaryota</taxon>
        <taxon>Viridiplantae</taxon>
        <taxon>Streptophyta</taxon>
        <taxon>Embryophyta</taxon>
        <taxon>Tracheophyta</taxon>
        <taxon>Spermatophyta</taxon>
        <taxon>Magnoliopsida</taxon>
        <taxon>eudicotyledons</taxon>
        <taxon>Gunneridae</taxon>
        <taxon>Pentapetalae</taxon>
        <taxon>asterids</taxon>
        <taxon>Cornales</taxon>
        <taxon>Nyssaceae</taxon>
        <taxon>Nyssa</taxon>
    </lineage>
</organism>
<feature type="chain" id="PRO_5023907315" description="ENT domain-containing protein" evidence="1">
    <location>
        <begin position="19"/>
        <end position="156"/>
    </location>
</feature>
<dbReference type="Proteomes" id="UP000325577">
    <property type="component" value="Linkage Group LG6"/>
</dbReference>
<accession>A0A5J4ZNM9</accession>
<keyword evidence="3" id="KW-1185">Reference proteome</keyword>
<evidence type="ECO:0000256" key="1">
    <source>
        <dbReference type="SAM" id="SignalP"/>
    </source>
</evidence>
<name>A0A5J4ZNM9_9ASTE</name>
<protein>
    <recommendedName>
        <fullName evidence="4">ENT domain-containing protein</fullName>
    </recommendedName>
</protein>